<protein>
    <submittedName>
        <fullName evidence="1">Uncharacterized protein</fullName>
    </submittedName>
</protein>
<dbReference type="GeneID" id="40319559"/>
<proteinExistence type="predicted"/>
<keyword evidence="2" id="KW-1185">Reference proteome</keyword>
<name>A0A3R7KVD3_9TRYP</name>
<dbReference type="OrthoDB" id="272781at2759"/>
<dbReference type="AlphaFoldDB" id="A0A3R7KVD3"/>
<evidence type="ECO:0000313" key="1">
    <source>
        <dbReference type="EMBL" id="RNF14133.1"/>
    </source>
</evidence>
<dbReference type="Proteomes" id="UP000284403">
    <property type="component" value="Unassembled WGS sequence"/>
</dbReference>
<organism evidence="1 2">
    <name type="scientific">Trypanosoma conorhini</name>
    <dbReference type="NCBI Taxonomy" id="83891"/>
    <lineage>
        <taxon>Eukaryota</taxon>
        <taxon>Discoba</taxon>
        <taxon>Euglenozoa</taxon>
        <taxon>Kinetoplastea</taxon>
        <taxon>Metakinetoplastina</taxon>
        <taxon>Trypanosomatida</taxon>
        <taxon>Trypanosomatidae</taxon>
        <taxon>Trypanosoma</taxon>
    </lineage>
</organism>
<gene>
    <name evidence="1" type="ORF">Tco025E_05948</name>
</gene>
<dbReference type="EMBL" id="MKKU01000376">
    <property type="protein sequence ID" value="RNF14133.1"/>
    <property type="molecule type" value="Genomic_DNA"/>
</dbReference>
<sequence>MPATAATAAGDNPLHAVLTEMLSDARGGSVKLAGVTPTQGNWRTRQVIRELKGIRSAEDLFLTEYQIRGVVTSQETRCRVKLLNAFLSYQYLAEEQASVREEEECCRQTLTRGALSVLRHESSLLSLVGREMCGRYSLLLAWRGERAEFRKCHKLEVLALKEQSLRRLLTQAEGISRMETERRRFLAVGREIDMELQLQMFCRITSAARSRLTKFTLDLALLTADEERERCSLEKLYLLKLSLLANDHENAAARLVVTSVMRASLMRRKLQDDAQRREQASRFLLLPAKELDIRGIIERKEMEERQTMRVSFLTTWRGAFKRTMYPNEGAAILDRLELYERRGVFDQWRFGFNALNERQERERRALVCRETACDIFFQFVADTLSALWREEGEHFNVLLKRYSEFVWSSRMLRATTVLDFEERAARQRIIEAEARESIKARSSLYLHHCIEAALRGAASITEMEAACRLSLMQGHVRAVAEADLQHLLHEEECLRLEVDFEASAAWSEIVLQESAPRGRDVGSLEGLEEAQRTLHVRQEHRRFTDHKLRSVMRVEASKRGLLREEEVEGRVGAYAFVLAQVEAWNRLELQAESQDNLLRILFRATEHREQLERAVLAQCERERREFIFGSFDYALPHLRACEVDELDGRLDIINEAELTMGALACRWGRSYRLAYCSEELRLSQCILRFMSLTELFQCREVELLGIAEPLSRREVVDREILERLLRSLEAHEERGRIRIKKAATDAYNATQDLFDRVLSRADEWRTRGVLREPVVLTAREELIDYFRRQETSVAVRLRAQQVKTREQLGSFFTDFYWGRDTIVVEEFVGREGIMEALRRPHLPLRAMGQESGSELVVRLHSIALMTSDALQPPFIKVYDSVDNVGVTCEMYEAQSLVAAGRIFRVCFPLRPMRWVRHLTNESNVLYFEVSDQEGNVVATASLFIRSEDLKRTPGATVASLPTDDKHGKMNVVLYVH</sequence>
<accession>A0A3R7KVD3</accession>
<dbReference type="RefSeq" id="XP_029227047.1">
    <property type="nucleotide sequence ID" value="XM_029372838.1"/>
</dbReference>
<reference evidence="1 2" key="1">
    <citation type="journal article" date="2018" name="BMC Genomics">
        <title>Genomic comparison of Trypanosoma conorhini and Trypanosoma rangeli to Trypanosoma cruzi strains of high and low virulence.</title>
        <authorList>
            <person name="Bradwell K.R."/>
            <person name="Koparde V.N."/>
            <person name="Matveyev A.V."/>
            <person name="Serrano M.G."/>
            <person name="Alves J.M."/>
            <person name="Parikh H."/>
            <person name="Huang B."/>
            <person name="Lee V."/>
            <person name="Espinosa-Alvarez O."/>
            <person name="Ortiz P.A."/>
            <person name="Costa-Martins A.G."/>
            <person name="Teixeira M.M."/>
            <person name="Buck G.A."/>
        </authorList>
    </citation>
    <scope>NUCLEOTIDE SEQUENCE [LARGE SCALE GENOMIC DNA]</scope>
    <source>
        <strain evidence="1 2">025E</strain>
    </source>
</reference>
<evidence type="ECO:0000313" key="2">
    <source>
        <dbReference type="Proteomes" id="UP000284403"/>
    </source>
</evidence>
<comment type="caution">
    <text evidence="1">The sequence shown here is derived from an EMBL/GenBank/DDBJ whole genome shotgun (WGS) entry which is preliminary data.</text>
</comment>